<accession>W9C5V8</accession>
<dbReference type="Proteomes" id="UP000019487">
    <property type="component" value="Unassembled WGS sequence"/>
</dbReference>
<organism evidence="2 3">
    <name type="scientific">Sclerotinia borealis (strain F-4128)</name>
    <dbReference type="NCBI Taxonomy" id="1432307"/>
    <lineage>
        <taxon>Eukaryota</taxon>
        <taxon>Fungi</taxon>
        <taxon>Dikarya</taxon>
        <taxon>Ascomycota</taxon>
        <taxon>Pezizomycotina</taxon>
        <taxon>Leotiomycetes</taxon>
        <taxon>Helotiales</taxon>
        <taxon>Sclerotiniaceae</taxon>
        <taxon>Sclerotinia</taxon>
    </lineage>
</organism>
<gene>
    <name evidence="2" type="ORF">SBOR_8354</name>
</gene>
<dbReference type="HOGENOM" id="CLU_1038844_0_0_1"/>
<evidence type="ECO:0000256" key="1">
    <source>
        <dbReference type="SAM" id="MobiDB-lite"/>
    </source>
</evidence>
<reference evidence="2 3" key="1">
    <citation type="journal article" date="2014" name="Genome Announc.">
        <title>Draft genome sequence of Sclerotinia borealis, a psychrophilic plant pathogenic fungus.</title>
        <authorList>
            <person name="Mardanov A.V."/>
            <person name="Beletsky A.V."/>
            <person name="Kadnikov V.V."/>
            <person name="Ignatov A.N."/>
            <person name="Ravin N.V."/>
        </authorList>
    </citation>
    <scope>NUCLEOTIDE SEQUENCE [LARGE SCALE GENOMIC DNA]</scope>
    <source>
        <strain evidence="3">F-4157</strain>
    </source>
</reference>
<protein>
    <submittedName>
        <fullName evidence="2">Putative response regulator receiver Rim15p</fullName>
    </submittedName>
</protein>
<feature type="compositionally biased region" description="Low complexity" evidence="1">
    <location>
        <begin position="251"/>
        <end position="260"/>
    </location>
</feature>
<dbReference type="AlphaFoldDB" id="W9C5V8"/>
<dbReference type="EMBL" id="AYSA01000522">
    <property type="protein sequence ID" value="ESZ91261.1"/>
    <property type="molecule type" value="Genomic_DNA"/>
</dbReference>
<dbReference type="STRING" id="1432307.W9C5V8"/>
<evidence type="ECO:0000313" key="2">
    <source>
        <dbReference type="EMBL" id="ESZ91261.1"/>
    </source>
</evidence>
<proteinExistence type="predicted"/>
<comment type="caution">
    <text evidence="2">The sequence shown here is derived from an EMBL/GenBank/DDBJ whole genome shotgun (WGS) entry which is preliminary data.</text>
</comment>
<feature type="region of interest" description="Disordered" evidence="1">
    <location>
        <begin position="244"/>
        <end position="268"/>
    </location>
</feature>
<keyword evidence="3" id="KW-1185">Reference proteome</keyword>
<sequence length="268" mass="29946">MSERLNNSMPPDGETLLQPEHDIDWNMLVSKEPVPISPSIPDVDSNSSLPIPAHAPVPQKYRLHIRDTCQRSFIRLEHLKREAQGTPSFDEFMYKPVPLPCKASEIKDYEAANLSVRQAQWQSFGLISSGEYLQLLFEDEALPIASKGISLVDQTFVQYPTPGDGFYQRPDDNFSGAGDQFNRSMDNDSIPLYSPPHPRDIKMRRLSAAIGSEDGRNFAFKNLQKANKDIIRKLRDEAMAAQNKPTAGFPSASLSNASSSPHFALDNL</sequence>
<evidence type="ECO:0000313" key="3">
    <source>
        <dbReference type="Proteomes" id="UP000019487"/>
    </source>
</evidence>
<name>W9C5V8_SCLBF</name>